<sequence>MFAKLKQMFNSQPEGENNSDEDAERIAAEFTQLESVLLQNPADNATQKQLMVKYNQAVKIFSASKGYRSRVDDVFVKMDELRNTIRRNI</sequence>
<proteinExistence type="predicted"/>
<evidence type="ECO:0000313" key="3">
    <source>
        <dbReference type="Proteomes" id="UP001195624"/>
    </source>
</evidence>
<evidence type="ECO:0000256" key="1">
    <source>
        <dbReference type="SAM" id="MobiDB-lite"/>
    </source>
</evidence>
<protein>
    <submittedName>
        <fullName evidence="2">Type VI protein secretion system component VasK</fullName>
    </submittedName>
</protein>
<gene>
    <name evidence="2" type="ORF">J2125_003110</name>
</gene>
<reference evidence="3" key="2">
    <citation type="submission" date="2023-07" db="EMBL/GenBank/DDBJ databases">
        <title>Genome mining of underrepresented organisms for secondary metabolites.</title>
        <authorList>
            <person name="D'Agostino P.M."/>
        </authorList>
    </citation>
    <scope>NUCLEOTIDE SEQUENCE [LARGE SCALE GENOMIC DNA]</scope>
    <source>
        <strain evidence="3">WS4403</strain>
    </source>
</reference>
<keyword evidence="3" id="KW-1185">Reference proteome</keyword>
<reference evidence="2 3" key="1">
    <citation type="submission" date="2021-03" db="EMBL/GenBank/DDBJ databases">
        <authorList>
            <person name="D'Agostino P."/>
            <person name="Huntemann M."/>
            <person name="Clum A."/>
            <person name="Spunde A."/>
            <person name="Palaniappan K."/>
            <person name="Ritter S."/>
            <person name="Mikhailova N."/>
            <person name="Chen I.-M."/>
            <person name="Stamatis D."/>
            <person name="Reddy T."/>
            <person name="O'Malley R."/>
            <person name="Daum C."/>
            <person name="Shapiro N."/>
            <person name="Ivanova N."/>
            <person name="Kyrpides N."/>
            <person name="Woyke T."/>
        </authorList>
    </citation>
    <scope>NUCLEOTIDE SEQUENCE [LARGE SCALE GENOMIC DNA]</scope>
    <source>
        <strain evidence="2 3">WS4403</strain>
    </source>
</reference>
<evidence type="ECO:0000313" key="2">
    <source>
        <dbReference type="EMBL" id="MBP2169918.1"/>
    </source>
</evidence>
<dbReference type="EMBL" id="JAGGMQ010000001">
    <property type="protein sequence ID" value="MBP2169918.1"/>
    <property type="molecule type" value="Genomic_DNA"/>
</dbReference>
<feature type="region of interest" description="Disordered" evidence="1">
    <location>
        <begin position="1"/>
        <end position="24"/>
    </location>
</feature>
<name>A0ABS4PDB0_9GAMM</name>
<dbReference type="RefSeq" id="WP_017800611.1">
    <property type="nucleotide sequence ID" value="NZ_JAGGMQ010000001.1"/>
</dbReference>
<dbReference type="Proteomes" id="UP001195624">
    <property type="component" value="Unassembled WGS sequence"/>
</dbReference>
<comment type="caution">
    <text evidence="2">The sequence shown here is derived from an EMBL/GenBank/DDBJ whole genome shotgun (WGS) entry which is preliminary data.</text>
</comment>
<organism evidence="2 3">
    <name type="scientific">Winslowiella toletana</name>
    <dbReference type="NCBI Taxonomy" id="92490"/>
    <lineage>
        <taxon>Bacteria</taxon>
        <taxon>Pseudomonadati</taxon>
        <taxon>Pseudomonadota</taxon>
        <taxon>Gammaproteobacteria</taxon>
        <taxon>Enterobacterales</taxon>
        <taxon>Erwiniaceae</taxon>
        <taxon>Winslowiella</taxon>
    </lineage>
</organism>
<accession>A0ABS4PDB0</accession>